<dbReference type="AlphaFoldDB" id="A0A1F5ZVU6"/>
<reference evidence="2 3" key="1">
    <citation type="journal article" date="2016" name="Nat. Commun.">
        <title>Thousands of microbial genomes shed light on interconnected biogeochemical processes in an aquifer system.</title>
        <authorList>
            <person name="Anantharaman K."/>
            <person name="Brown C.T."/>
            <person name="Hug L.A."/>
            <person name="Sharon I."/>
            <person name="Castelle C.J."/>
            <person name="Probst A.J."/>
            <person name="Thomas B.C."/>
            <person name="Singh A."/>
            <person name="Wilkins M.J."/>
            <person name="Karaoz U."/>
            <person name="Brodie E.L."/>
            <person name="Williams K.H."/>
            <person name="Hubbard S.S."/>
            <person name="Banfield J.F."/>
        </authorList>
    </citation>
    <scope>NUCLEOTIDE SEQUENCE [LARGE SCALE GENOMIC DNA]</scope>
</reference>
<evidence type="ECO:0000313" key="3">
    <source>
        <dbReference type="Proteomes" id="UP000176923"/>
    </source>
</evidence>
<dbReference type="SMART" id="SM00347">
    <property type="entry name" value="HTH_MARR"/>
    <property type="match status" value="1"/>
</dbReference>
<dbReference type="GO" id="GO:0006950">
    <property type="term" value="P:response to stress"/>
    <property type="evidence" value="ECO:0007669"/>
    <property type="project" value="TreeGrafter"/>
</dbReference>
<evidence type="ECO:0000259" key="1">
    <source>
        <dbReference type="PROSITE" id="PS50995"/>
    </source>
</evidence>
<gene>
    <name evidence="2" type="ORF">A3D77_06240</name>
</gene>
<dbReference type="Gene3D" id="1.10.10.10">
    <property type="entry name" value="Winged helix-like DNA-binding domain superfamily/Winged helix DNA-binding domain"/>
    <property type="match status" value="1"/>
</dbReference>
<sequence length="143" mass="16251">MANNAYIEELFNVMMQFGKIVAHQTQESHEEKVATMLQFAALHFLKSKPAQTVGDLANDLKLSKSSTTQLIKRLSHAGLVKRDSDKDDLRITRITLTPAGEEEMILQKKKMLNKIGTLFSKVPQKDIKELIRIYRAIIEGIKK</sequence>
<comment type="caution">
    <text evidence="2">The sequence shown here is derived from an EMBL/GenBank/DDBJ whole genome shotgun (WGS) entry which is preliminary data.</text>
</comment>
<evidence type="ECO:0000313" key="2">
    <source>
        <dbReference type="EMBL" id="OGG16580.1"/>
    </source>
</evidence>
<name>A0A1F5ZVU6_9BACT</name>
<dbReference type="SUPFAM" id="SSF46785">
    <property type="entry name" value="Winged helix' DNA-binding domain"/>
    <property type="match status" value="1"/>
</dbReference>
<dbReference type="InterPro" id="IPR039422">
    <property type="entry name" value="MarR/SlyA-like"/>
</dbReference>
<feature type="domain" description="HTH marR-type" evidence="1">
    <location>
        <begin position="7"/>
        <end position="139"/>
    </location>
</feature>
<organism evidence="2 3">
    <name type="scientific">Candidatus Gottesmanbacteria bacterium RIFCSPHIGHO2_02_FULL_39_11</name>
    <dbReference type="NCBI Taxonomy" id="1798382"/>
    <lineage>
        <taxon>Bacteria</taxon>
        <taxon>Candidatus Gottesmaniibacteriota</taxon>
    </lineage>
</organism>
<dbReference type="InterPro" id="IPR036390">
    <property type="entry name" value="WH_DNA-bd_sf"/>
</dbReference>
<protein>
    <recommendedName>
        <fullName evidence="1">HTH marR-type domain-containing protein</fullName>
    </recommendedName>
</protein>
<dbReference type="PANTHER" id="PTHR33164">
    <property type="entry name" value="TRANSCRIPTIONAL REGULATOR, MARR FAMILY"/>
    <property type="match status" value="1"/>
</dbReference>
<dbReference type="EMBL" id="MFJL01000011">
    <property type="protein sequence ID" value="OGG16580.1"/>
    <property type="molecule type" value="Genomic_DNA"/>
</dbReference>
<dbReference type="GO" id="GO:0003700">
    <property type="term" value="F:DNA-binding transcription factor activity"/>
    <property type="evidence" value="ECO:0007669"/>
    <property type="project" value="InterPro"/>
</dbReference>
<accession>A0A1F5ZVU6</accession>
<dbReference type="PANTHER" id="PTHR33164:SF57">
    <property type="entry name" value="MARR-FAMILY TRANSCRIPTIONAL REGULATOR"/>
    <property type="match status" value="1"/>
</dbReference>
<dbReference type="STRING" id="1798382.A3D77_06240"/>
<dbReference type="Pfam" id="PF01047">
    <property type="entry name" value="MarR"/>
    <property type="match status" value="1"/>
</dbReference>
<proteinExistence type="predicted"/>
<dbReference type="InterPro" id="IPR000835">
    <property type="entry name" value="HTH_MarR-typ"/>
</dbReference>
<dbReference type="PROSITE" id="PS50995">
    <property type="entry name" value="HTH_MARR_2"/>
    <property type="match status" value="1"/>
</dbReference>
<dbReference type="InterPro" id="IPR036388">
    <property type="entry name" value="WH-like_DNA-bd_sf"/>
</dbReference>
<dbReference type="Proteomes" id="UP000176923">
    <property type="component" value="Unassembled WGS sequence"/>
</dbReference>